<keyword evidence="6" id="KW-0677">Repeat</keyword>
<dbReference type="InterPro" id="IPR013598">
    <property type="entry name" value="Exportin-1/Importin-b-like"/>
</dbReference>
<dbReference type="OrthoDB" id="2016913at2759"/>
<dbReference type="RefSeq" id="XP_066920866.1">
    <property type="nucleotide sequence ID" value="XM_067064765.1"/>
</dbReference>
<dbReference type="Proteomes" id="UP000594262">
    <property type="component" value="Unplaced"/>
</dbReference>
<keyword evidence="5" id="KW-0813">Transport</keyword>
<dbReference type="Pfam" id="PF18773">
    <property type="entry name" value="Importin_rep"/>
    <property type="match status" value="1"/>
</dbReference>
<dbReference type="InterPro" id="IPR011989">
    <property type="entry name" value="ARM-like"/>
</dbReference>
<dbReference type="GO" id="GO:0031267">
    <property type="term" value="F:small GTPase binding"/>
    <property type="evidence" value="ECO:0007669"/>
    <property type="project" value="InterPro"/>
</dbReference>
<dbReference type="Pfam" id="PF03810">
    <property type="entry name" value="IBN_N"/>
    <property type="match status" value="1"/>
</dbReference>
<dbReference type="Gene3D" id="1.25.10.10">
    <property type="entry name" value="Leucine-rich Repeat Variant"/>
    <property type="match status" value="1"/>
</dbReference>
<dbReference type="InterPro" id="IPR016024">
    <property type="entry name" value="ARM-type_fold"/>
</dbReference>
<comment type="subcellular location">
    <subcellularLocation>
        <location evidence="1">Nucleus</location>
    </subcellularLocation>
</comment>
<feature type="domain" description="Exportin-1/Importin-beta-like" evidence="9">
    <location>
        <begin position="98"/>
        <end position="240"/>
    </location>
</feature>
<evidence type="ECO:0000256" key="3">
    <source>
        <dbReference type="ARBA" id="ARBA00011422"/>
    </source>
</evidence>
<dbReference type="GO" id="GO:0005737">
    <property type="term" value="C:cytoplasm"/>
    <property type="evidence" value="ECO:0007669"/>
    <property type="project" value="TreeGrafter"/>
</dbReference>
<dbReference type="InterPro" id="IPR051345">
    <property type="entry name" value="Importin_beta-like_NTR"/>
</dbReference>
<evidence type="ECO:0000259" key="8">
    <source>
        <dbReference type="Pfam" id="PF03810"/>
    </source>
</evidence>
<dbReference type="GeneID" id="136808230"/>
<evidence type="ECO:0000259" key="9">
    <source>
        <dbReference type="Pfam" id="PF08389"/>
    </source>
</evidence>
<sequence length="919" mass="104356">MNVLADTEIAIQTFYHSQVEEQRNEAHRWLLELQKSPQAWQVSLLLLDATKPTECQYYGAVILHYKICHMMTEVGEKEVQDLKNKLVLLISSACSGAKFVRTKLCSIFAVLVLQTMQESETLLTCITHVSSHFQNVSPQQSKEVILQILIEFPSQFKNLNMDSSKRLKARDFMVQFAEPLLSMWNEILAGKDVEMKNEALSCMLGWIGFGISALDIVPLIPILLNHIETEELTSKVCEVISDALTDPSSYSLVSSVFESIEKLLLLEPLIEKALQDENDDFAYNVCMMMANIGETHSNILVATNNPNQQMLALRLTKLILKFSSMPGHYPSDETCSRLTLTFWYHLQDDLVDVTVTDFQKQFQDAFLMLVDVYFVKGQYPPDEVYNRYTSEEKELFRCYRIDIQDTIMYLHHTLRDRCLSYFIEKLSSLLSSGQSTWQQYESVLYLLSGTTGTIDSEDKVYMPNIIQLLKKVPNHPKIHDTLYTFLGGLGEWLIYNQNHIEDLLPFLLSGMNESNNQIMSSCSLSLQDICQECAQLLSRQSVMKVLQVCRDTLQRPNCPAKVCVRLFQVAGYVISVLPASEIRNELEIMVAPLLHNFKSLLGSKAQGPEVVEQICHCLNCLTAMFRSLDPFEEQAVHPISIVYEQLLQILPLIKGYCTEEIIMLAATGCVSKAVEIVREKLAPFVNATCQLLFDCFSACPMWCIMNTASLVIGMFGSEEITSQAIKEFFVAITTSCLNLNSADNTDSMQGLMEMMTKVIRTVPEFFFEGTEFQEVLVKRALELMTLQETPTIKSTCHFVVTYLGVVSVYDTGKEVFLRCGKDIIGRVLLCIGVTAPRSLLDNYSDVLLAINKNFSTESSVWLNELLLTENFPTSVPTQQQKELFRKMVIKERSSKNRLRETVRNFALLCRGLMGLTYVQ</sequence>
<protein>
    <recommendedName>
        <fullName evidence="4">Importin-13</fullName>
    </recommendedName>
</protein>
<evidence type="ECO:0000256" key="4">
    <source>
        <dbReference type="ARBA" id="ARBA00016020"/>
    </source>
</evidence>
<dbReference type="Pfam" id="PF08389">
    <property type="entry name" value="Xpo1"/>
    <property type="match status" value="1"/>
</dbReference>
<dbReference type="PANTHER" id="PTHR12363:SF33">
    <property type="entry name" value="IMPORTIN-13"/>
    <property type="match status" value="1"/>
</dbReference>
<evidence type="ECO:0000313" key="11">
    <source>
        <dbReference type="Proteomes" id="UP000594262"/>
    </source>
</evidence>
<dbReference type="PANTHER" id="PTHR12363">
    <property type="entry name" value="TRANSPORTIN 3 AND IMPORTIN 13"/>
    <property type="match status" value="1"/>
</dbReference>
<dbReference type="InterPro" id="IPR040520">
    <property type="entry name" value="Importin_rep_3"/>
</dbReference>
<comment type="subunit">
    <text evidence="3">Interacts with UBC9, RAN, RBM8A, eIF-1A and PAX6.</text>
</comment>
<evidence type="ECO:0000256" key="6">
    <source>
        <dbReference type="ARBA" id="ARBA00022737"/>
    </source>
</evidence>
<dbReference type="GO" id="GO:0005634">
    <property type="term" value="C:nucleus"/>
    <property type="evidence" value="ECO:0007669"/>
    <property type="project" value="UniProtKB-SubCell"/>
</dbReference>
<accession>A0A7M5UYP6</accession>
<feature type="domain" description="Importin N-terminal" evidence="8">
    <location>
        <begin position="26"/>
        <end position="91"/>
    </location>
</feature>
<dbReference type="SUPFAM" id="SSF48371">
    <property type="entry name" value="ARM repeat"/>
    <property type="match status" value="1"/>
</dbReference>
<name>A0A7M5UYP6_9CNID</name>
<reference evidence="10" key="1">
    <citation type="submission" date="2021-01" db="UniProtKB">
        <authorList>
            <consortium name="EnsemblMetazoa"/>
        </authorList>
    </citation>
    <scope>IDENTIFICATION</scope>
</reference>
<dbReference type="Pfam" id="PF18806">
    <property type="entry name" value="Importin_rep_3"/>
    <property type="match status" value="1"/>
</dbReference>
<dbReference type="AlphaFoldDB" id="A0A7M5UYP6"/>
<organism evidence="10 11">
    <name type="scientific">Clytia hemisphaerica</name>
    <dbReference type="NCBI Taxonomy" id="252671"/>
    <lineage>
        <taxon>Eukaryota</taxon>
        <taxon>Metazoa</taxon>
        <taxon>Cnidaria</taxon>
        <taxon>Hydrozoa</taxon>
        <taxon>Hydroidolina</taxon>
        <taxon>Leptothecata</taxon>
        <taxon>Obeliida</taxon>
        <taxon>Clytiidae</taxon>
        <taxon>Clytia</taxon>
    </lineage>
</organism>
<evidence type="ECO:0000313" key="10">
    <source>
        <dbReference type="EnsemblMetazoa" id="CLYHEMP006361.1"/>
    </source>
</evidence>
<dbReference type="InterPro" id="IPR040709">
    <property type="entry name" value="Importin_rep_1"/>
</dbReference>
<dbReference type="GO" id="GO:0006606">
    <property type="term" value="P:protein import into nucleus"/>
    <property type="evidence" value="ECO:0007669"/>
    <property type="project" value="TreeGrafter"/>
</dbReference>
<comment type="similarity">
    <text evidence="2">Belongs to the importin beta family.</text>
</comment>
<evidence type="ECO:0000256" key="7">
    <source>
        <dbReference type="ARBA" id="ARBA00023242"/>
    </source>
</evidence>
<keyword evidence="11" id="KW-1185">Reference proteome</keyword>
<proteinExistence type="inferred from homology"/>
<evidence type="ECO:0000256" key="1">
    <source>
        <dbReference type="ARBA" id="ARBA00004123"/>
    </source>
</evidence>
<evidence type="ECO:0000256" key="5">
    <source>
        <dbReference type="ARBA" id="ARBA00022448"/>
    </source>
</evidence>
<dbReference type="EnsemblMetazoa" id="CLYHEMT006361.1">
    <property type="protein sequence ID" value="CLYHEMP006361.1"/>
    <property type="gene ID" value="CLYHEMG006361"/>
</dbReference>
<keyword evidence="7" id="KW-0539">Nucleus</keyword>
<dbReference type="InterPro" id="IPR001494">
    <property type="entry name" value="Importin-beta_N"/>
</dbReference>
<evidence type="ECO:0000256" key="2">
    <source>
        <dbReference type="ARBA" id="ARBA00007991"/>
    </source>
</evidence>